<sequence>MLESISQYLTWDLLCKLFGWIILTAAVLFSLEKYSEELEISKIKILVYNIIFWAVILGFAVYMG</sequence>
<keyword evidence="1" id="KW-1133">Transmembrane helix</keyword>
<name>A0A7J9P768_METMI</name>
<dbReference type="AlphaFoldDB" id="A0A7J9P768"/>
<organism evidence="2 3">
    <name type="scientific">Methanococcus maripaludis</name>
    <name type="common">Methanococcus deltae</name>
    <dbReference type="NCBI Taxonomy" id="39152"/>
    <lineage>
        <taxon>Archaea</taxon>
        <taxon>Methanobacteriati</taxon>
        <taxon>Methanobacteriota</taxon>
        <taxon>Methanomada group</taxon>
        <taxon>Methanococci</taxon>
        <taxon>Methanococcales</taxon>
        <taxon>Methanococcaceae</taxon>
        <taxon>Methanococcus</taxon>
    </lineage>
</organism>
<comment type="caution">
    <text evidence="2">The sequence shown here is derived from an EMBL/GenBank/DDBJ whole genome shotgun (WGS) entry which is preliminary data.</text>
</comment>
<dbReference type="EMBL" id="JACDUN010000001">
    <property type="protein sequence ID" value="MBA2858650.1"/>
    <property type="molecule type" value="Genomic_DNA"/>
</dbReference>
<feature type="transmembrane region" description="Helical" evidence="1">
    <location>
        <begin position="46"/>
        <end position="63"/>
    </location>
</feature>
<feature type="transmembrane region" description="Helical" evidence="1">
    <location>
        <begin position="17"/>
        <end position="34"/>
    </location>
</feature>
<proteinExistence type="predicted"/>
<keyword evidence="1" id="KW-0812">Transmembrane</keyword>
<keyword evidence="1" id="KW-0472">Membrane</keyword>
<protein>
    <submittedName>
        <fullName evidence="2">Uncharacterized protein</fullName>
    </submittedName>
</protein>
<reference evidence="2 3" key="1">
    <citation type="submission" date="2020-07" db="EMBL/GenBank/DDBJ databases">
        <title>Genomic Encyclopedia of Type Strains, Phase IV (KMG-V): Genome sequencing to study the core and pangenomes of soil and plant-associated prokaryotes.</title>
        <authorList>
            <person name="Whitman W."/>
        </authorList>
    </citation>
    <scope>NUCLEOTIDE SEQUENCE [LARGE SCALE GENOMIC DNA]</scope>
    <source>
        <strain evidence="2 3">C12</strain>
    </source>
</reference>
<accession>A0A7J9P768</accession>
<dbReference type="RefSeq" id="WP_181493522.1">
    <property type="nucleotide sequence ID" value="NZ_JACDUN010000001.1"/>
</dbReference>
<evidence type="ECO:0000256" key="1">
    <source>
        <dbReference type="SAM" id="Phobius"/>
    </source>
</evidence>
<evidence type="ECO:0000313" key="3">
    <source>
        <dbReference type="Proteomes" id="UP000558015"/>
    </source>
</evidence>
<dbReference type="Proteomes" id="UP000558015">
    <property type="component" value="Unassembled WGS sequence"/>
</dbReference>
<gene>
    <name evidence="2" type="ORF">HNP93_001351</name>
</gene>
<evidence type="ECO:0000313" key="2">
    <source>
        <dbReference type="EMBL" id="MBA2858650.1"/>
    </source>
</evidence>